<name>A0A8S3X4R2_PARAO</name>
<dbReference type="Proteomes" id="UP000691718">
    <property type="component" value="Unassembled WGS sequence"/>
</dbReference>
<dbReference type="EMBL" id="CAJQZP010000935">
    <property type="protein sequence ID" value="CAG4998787.1"/>
    <property type="molecule type" value="Genomic_DNA"/>
</dbReference>
<keyword evidence="3" id="KW-1185">Reference proteome</keyword>
<proteinExistence type="predicted"/>
<reference evidence="2" key="1">
    <citation type="submission" date="2021-04" db="EMBL/GenBank/DDBJ databases">
        <authorList>
            <person name="Tunstrom K."/>
        </authorList>
    </citation>
    <scope>NUCLEOTIDE SEQUENCE</scope>
</reference>
<evidence type="ECO:0000259" key="1">
    <source>
        <dbReference type="PROSITE" id="PS50878"/>
    </source>
</evidence>
<gene>
    <name evidence="2" type="ORF">PAPOLLO_LOCUS13463</name>
</gene>
<protein>
    <submittedName>
        <fullName evidence="2">(apollo) hypothetical protein</fullName>
    </submittedName>
</protein>
<dbReference type="AlphaFoldDB" id="A0A8S3X4R2"/>
<dbReference type="OrthoDB" id="6926768at2759"/>
<dbReference type="PROSITE" id="PS50878">
    <property type="entry name" value="RT_POL"/>
    <property type="match status" value="1"/>
</dbReference>
<sequence length="213" mass="24101">MPNPASAEFMELHARKESRVQQLLSSPAELRRTVTCLQPRKAPGHDGIANATLRQLPNRVLVELGRLYNGILRTSHFPEDWKKGRVIVLPKPGKDRRRAASYRPITLLPHIAKLLERLLLRRLRPCIQLRAEQQGFRKGHSTVTQLTRVLHLLAAEYNRGRVSLGVFLDIKKAFDRVWHSGLLYKLHEQTRVPLAMFSSSATQADQSAAPACG</sequence>
<dbReference type="Pfam" id="PF00078">
    <property type="entry name" value="RVT_1"/>
    <property type="match status" value="1"/>
</dbReference>
<evidence type="ECO:0000313" key="3">
    <source>
        <dbReference type="Proteomes" id="UP000691718"/>
    </source>
</evidence>
<feature type="domain" description="Reverse transcriptase" evidence="1">
    <location>
        <begin position="70"/>
        <end position="213"/>
    </location>
</feature>
<accession>A0A8S3X4R2</accession>
<dbReference type="InterPro" id="IPR000477">
    <property type="entry name" value="RT_dom"/>
</dbReference>
<evidence type="ECO:0000313" key="2">
    <source>
        <dbReference type="EMBL" id="CAG4998787.1"/>
    </source>
</evidence>
<organism evidence="2 3">
    <name type="scientific">Parnassius apollo</name>
    <name type="common">Apollo butterfly</name>
    <name type="synonym">Papilio apollo</name>
    <dbReference type="NCBI Taxonomy" id="110799"/>
    <lineage>
        <taxon>Eukaryota</taxon>
        <taxon>Metazoa</taxon>
        <taxon>Ecdysozoa</taxon>
        <taxon>Arthropoda</taxon>
        <taxon>Hexapoda</taxon>
        <taxon>Insecta</taxon>
        <taxon>Pterygota</taxon>
        <taxon>Neoptera</taxon>
        <taxon>Endopterygota</taxon>
        <taxon>Lepidoptera</taxon>
        <taxon>Glossata</taxon>
        <taxon>Ditrysia</taxon>
        <taxon>Papilionoidea</taxon>
        <taxon>Papilionidae</taxon>
        <taxon>Parnassiinae</taxon>
        <taxon>Parnassini</taxon>
        <taxon>Parnassius</taxon>
        <taxon>Parnassius</taxon>
    </lineage>
</organism>
<dbReference type="PANTHER" id="PTHR19446">
    <property type="entry name" value="REVERSE TRANSCRIPTASES"/>
    <property type="match status" value="1"/>
</dbReference>
<comment type="caution">
    <text evidence="2">The sequence shown here is derived from an EMBL/GenBank/DDBJ whole genome shotgun (WGS) entry which is preliminary data.</text>
</comment>